<keyword evidence="4" id="KW-1185">Reference proteome</keyword>
<evidence type="ECO:0000259" key="2">
    <source>
        <dbReference type="Pfam" id="PF14470"/>
    </source>
</evidence>
<organism evidence="3 4">
    <name type="scientific">Lysobacter stagni</name>
    <dbReference type="NCBI Taxonomy" id="3045172"/>
    <lineage>
        <taxon>Bacteria</taxon>
        <taxon>Pseudomonadati</taxon>
        <taxon>Pseudomonadota</taxon>
        <taxon>Gammaproteobacteria</taxon>
        <taxon>Lysobacterales</taxon>
        <taxon>Lysobacteraceae</taxon>
        <taxon>Lysobacter</taxon>
    </lineage>
</organism>
<proteinExistence type="predicted"/>
<comment type="caution">
    <text evidence="3">The sequence shown here is derived from an EMBL/GenBank/DDBJ whole genome shotgun (WGS) entry which is preliminary data.</text>
</comment>
<accession>A0ABT6XI89</accession>
<evidence type="ECO:0000313" key="4">
    <source>
        <dbReference type="Proteomes" id="UP001321580"/>
    </source>
</evidence>
<evidence type="ECO:0000259" key="1">
    <source>
        <dbReference type="Pfam" id="PF09851"/>
    </source>
</evidence>
<reference evidence="3 4" key="1">
    <citation type="submission" date="2023-05" db="EMBL/GenBank/DDBJ databases">
        <title>Lysobacter sp. strain LF1 Genome sequencing and assembly.</title>
        <authorList>
            <person name="Jung Y."/>
        </authorList>
    </citation>
    <scope>NUCLEOTIDE SEQUENCE [LARGE SCALE GENOMIC DNA]</scope>
    <source>
        <strain evidence="3 4">LF1</strain>
    </source>
</reference>
<dbReference type="Proteomes" id="UP001321580">
    <property type="component" value="Unassembled WGS sequence"/>
</dbReference>
<evidence type="ECO:0000313" key="3">
    <source>
        <dbReference type="EMBL" id="MDI9239876.1"/>
    </source>
</evidence>
<protein>
    <submittedName>
        <fullName evidence="3">PH domain-containing protein</fullName>
    </submittedName>
</protein>
<feature type="domain" description="SHOCT" evidence="1">
    <location>
        <begin position="156"/>
        <end position="178"/>
    </location>
</feature>
<dbReference type="Pfam" id="PF14470">
    <property type="entry name" value="bPH_3"/>
    <property type="match status" value="1"/>
</dbReference>
<dbReference type="InterPro" id="IPR018649">
    <property type="entry name" value="SHOCT"/>
</dbReference>
<name>A0ABT6XI89_9GAMM</name>
<dbReference type="RefSeq" id="WP_283213240.1">
    <property type="nucleotide sequence ID" value="NZ_JASGBI010000001.1"/>
</dbReference>
<dbReference type="Pfam" id="PF09851">
    <property type="entry name" value="SHOCT"/>
    <property type="match status" value="1"/>
</dbReference>
<dbReference type="InterPro" id="IPR039519">
    <property type="entry name" value="YokE-like_PH"/>
</dbReference>
<gene>
    <name evidence="3" type="ORF">QLQ15_13270</name>
</gene>
<feature type="domain" description="YokE-like PH" evidence="2">
    <location>
        <begin position="33"/>
        <end position="123"/>
    </location>
</feature>
<sequence length="185" mass="20660">MPNLQEVQSQFAKFADANNLGESKEAEQLPKLLGDDERVLAAVRGVMDGLTWMLVCTDGRLLLLEETAARNPIVREFPLKRLSSIQYYIGLAHGEIAFTVGVVRTQMKNVEKKHAAWFVGMVRRTCNELTHNRSVGTKIGPEGDLAGPVMDDVIGKLERLGALRDKGLLTDDEYTRHKWRLLGDS</sequence>
<dbReference type="EMBL" id="JASGBI010000001">
    <property type="protein sequence ID" value="MDI9239876.1"/>
    <property type="molecule type" value="Genomic_DNA"/>
</dbReference>